<dbReference type="RefSeq" id="XP_009550172.1">
    <property type="nucleotide sequence ID" value="XM_009551877.1"/>
</dbReference>
<proteinExistence type="predicted"/>
<dbReference type="AlphaFoldDB" id="W4JX89"/>
<evidence type="ECO:0000313" key="1">
    <source>
        <dbReference type="EMBL" id="ETW78177.1"/>
    </source>
</evidence>
<dbReference type="EMBL" id="KI925462">
    <property type="protein sequence ID" value="ETW78177.1"/>
    <property type="molecule type" value="Genomic_DNA"/>
</dbReference>
<dbReference type="InParanoid" id="W4JX89"/>
<accession>W4JX89</accession>
<gene>
    <name evidence="1" type="ORF">HETIRDRAFT_164152</name>
</gene>
<name>W4JX89_HETIT</name>
<protein>
    <submittedName>
        <fullName evidence="1">Uncharacterized protein</fullName>
    </submittedName>
</protein>
<dbReference type="KEGG" id="hir:HETIRDRAFT_164152"/>
<dbReference type="GeneID" id="20667895"/>
<evidence type="ECO:0000313" key="2">
    <source>
        <dbReference type="Proteomes" id="UP000030671"/>
    </source>
</evidence>
<reference evidence="1 2" key="1">
    <citation type="journal article" date="2012" name="New Phytol.">
        <title>Insight into trade-off between wood decay and parasitism from the genome of a fungal forest pathogen.</title>
        <authorList>
            <person name="Olson A."/>
            <person name="Aerts A."/>
            <person name="Asiegbu F."/>
            <person name="Belbahri L."/>
            <person name="Bouzid O."/>
            <person name="Broberg A."/>
            <person name="Canback B."/>
            <person name="Coutinho P.M."/>
            <person name="Cullen D."/>
            <person name="Dalman K."/>
            <person name="Deflorio G."/>
            <person name="van Diepen L.T."/>
            <person name="Dunand C."/>
            <person name="Duplessis S."/>
            <person name="Durling M."/>
            <person name="Gonthier P."/>
            <person name="Grimwood J."/>
            <person name="Fossdal C.G."/>
            <person name="Hansson D."/>
            <person name="Henrissat B."/>
            <person name="Hietala A."/>
            <person name="Himmelstrand K."/>
            <person name="Hoffmeister D."/>
            <person name="Hogberg N."/>
            <person name="James T.Y."/>
            <person name="Karlsson M."/>
            <person name="Kohler A."/>
            <person name="Kues U."/>
            <person name="Lee Y.H."/>
            <person name="Lin Y.C."/>
            <person name="Lind M."/>
            <person name="Lindquist E."/>
            <person name="Lombard V."/>
            <person name="Lucas S."/>
            <person name="Lunden K."/>
            <person name="Morin E."/>
            <person name="Murat C."/>
            <person name="Park J."/>
            <person name="Raffaello T."/>
            <person name="Rouze P."/>
            <person name="Salamov A."/>
            <person name="Schmutz J."/>
            <person name="Solheim H."/>
            <person name="Stahlberg J."/>
            <person name="Velez H."/>
            <person name="de Vries R.P."/>
            <person name="Wiebenga A."/>
            <person name="Woodward S."/>
            <person name="Yakovlev I."/>
            <person name="Garbelotto M."/>
            <person name="Martin F."/>
            <person name="Grigoriev I.V."/>
            <person name="Stenlid J."/>
        </authorList>
    </citation>
    <scope>NUCLEOTIDE SEQUENCE [LARGE SCALE GENOMIC DNA]</scope>
    <source>
        <strain evidence="1 2">TC 32-1</strain>
    </source>
</reference>
<keyword evidence="2" id="KW-1185">Reference proteome</keyword>
<dbReference type="Proteomes" id="UP000030671">
    <property type="component" value="Unassembled WGS sequence"/>
</dbReference>
<organism evidence="1 2">
    <name type="scientific">Heterobasidion irregulare (strain TC 32-1)</name>
    <dbReference type="NCBI Taxonomy" id="747525"/>
    <lineage>
        <taxon>Eukaryota</taxon>
        <taxon>Fungi</taxon>
        <taxon>Dikarya</taxon>
        <taxon>Basidiomycota</taxon>
        <taxon>Agaricomycotina</taxon>
        <taxon>Agaricomycetes</taxon>
        <taxon>Russulales</taxon>
        <taxon>Bondarzewiaceae</taxon>
        <taxon>Heterobasidion</taxon>
        <taxon>Heterobasidion annosum species complex</taxon>
    </lineage>
</organism>
<dbReference type="HOGENOM" id="CLU_882957_0_0_1"/>
<sequence>MPSISTSSAAPRISSLLRRLPFYNRGPAMTSAQLLEKKLAKALISLKNPPTMRERVKRMGDRCFEKVRHVKKTGGSSNVVEREAPIWVDRSGYVTVTFVADGEHELQFSSSPVRIKTPVRLVESVIAPDTTALHPESNDPFPSKLSGEENMRQIDLLLTMAQNTFSDDKHSTPVDTITLEACDIASGGSSCEPPSSPKPIQHPDVTMGMGFDVLAFLKELGEMSEAEAQSRCLYASQSMEHEQEQDVHLQELWAQFMHFPEVAPAEIPSPILEPIPIIQVNGQEVEIFDIDAIWAEAIAVKKARGPEVEVFTELW</sequence>